<dbReference type="InterPro" id="IPR017927">
    <property type="entry name" value="FAD-bd_FR_type"/>
</dbReference>
<evidence type="ECO:0000313" key="2">
    <source>
        <dbReference type="EMBL" id="KFE71116.1"/>
    </source>
</evidence>
<dbReference type="PRINTS" id="PR00410">
    <property type="entry name" value="PHEHYDRXLASE"/>
</dbReference>
<name>A0A085WTV3_9BACT</name>
<dbReference type="AlphaFoldDB" id="A0A085WTV3"/>
<evidence type="ECO:0000259" key="1">
    <source>
        <dbReference type="PROSITE" id="PS51384"/>
    </source>
</evidence>
<dbReference type="SUPFAM" id="SSF63380">
    <property type="entry name" value="Riboflavin synthase domain-like"/>
    <property type="match status" value="1"/>
</dbReference>
<dbReference type="PANTHER" id="PTHR47215">
    <property type="match status" value="1"/>
</dbReference>
<dbReference type="InterPro" id="IPR017938">
    <property type="entry name" value="Riboflavin_synthase-like_b-brl"/>
</dbReference>
<protein>
    <submittedName>
        <fullName evidence="2">Heterodisulfide reductase, cytochrome reductase subunit protein</fullName>
    </submittedName>
</protein>
<dbReference type="Gene3D" id="3.40.50.80">
    <property type="entry name" value="Nucleotide-binding domain of ferredoxin-NADP reductase (FNR) module"/>
    <property type="match status" value="1"/>
</dbReference>
<evidence type="ECO:0000313" key="3">
    <source>
        <dbReference type="Proteomes" id="UP000028725"/>
    </source>
</evidence>
<gene>
    <name evidence="2" type="ORF">DB31_3246</name>
</gene>
<proteinExistence type="predicted"/>
<organism evidence="2 3">
    <name type="scientific">Hyalangium minutum</name>
    <dbReference type="NCBI Taxonomy" id="394096"/>
    <lineage>
        <taxon>Bacteria</taxon>
        <taxon>Pseudomonadati</taxon>
        <taxon>Myxococcota</taxon>
        <taxon>Myxococcia</taxon>
        <taxon>Myxococcales</taxon>
        <taxon>Cystobacterineae</taxon>
        <taxon>Archangiaceae</taxon>
        <taxon>Hyalangium</taxon>
    </lineage>
</organism>
<dbReference type="Pfam" id="PF00175">
    <property type="entry name" value="NAD_binding_1"/>
    <property type="match status" value="1"/>
</dbReference>
<dbReference type="InterPro" id="IPR001433">
    <property type="entry name" value="OxRdtase_FAD/NAD-bd"/>
</dbReference>
<dbReference type="PROSITE" id="PS51384">
    <property type="entry name" value="FAD_FR"/>
    <property type="match status" value="1"/>
</dbReference>
<accession>A0A085WTV3</accession>
<dbReference type="PANTHER" id="PTHR47215:SF1">
    <property type="entry name" value="F9L1.8 PROTEIN"/>
    <property type="match status" value="1"/>
</dbReference>
<dbReference type="InterPro" id="IPR039261">
    <property type="entry name" value="FNR_nucleotide-bd"/>
</dbReference>
<dbReference type="Gene3D" id="2.40.30.10">
    <property type="entry name" value="Translation factors"/>
    <property type="match status" value="1"/>
</dbReference>
<dbReference type="PRINTS" id="PR00371">
    <property type="entry name" value="FPNCR"/>
</dbReference>
<dbReference type="GO" id="GO:0051537">
    <property type="term" value="F:2 iron, 2 sulfur cluster binding"/>
    <property type="evidence" value="ECO:0007669"/>
    <property type="project" value="InterPro"/>
</dbReference>
<sequence>MTEWFPATLVACSPAADGLTDLTLDLSGTPLRGAHQRPGQYVHLRLPGATEGLFALASPPGAEQWDLLVKATSPLTDALVHLGLGKQVDVSRPEGPGFPLEQARERDVLLFATGSGISPIRSVIESIRQEREAYGKVTLYFGARTPGAFAYARDFKTWEQADIHVVPTVSQPGASGWQGLTGYVQAHLKEEPLALGTRAFVCGQKEMVQGVISALLARGLPAHAISQNF</sequence>
<dbReference type="RefSeq" id="WP_044182662.1">
    <property type="nucleotide sequence ID" value="NZ_JMCB01000002.1"/>
</dbReference>
<dbReference type="PATRIC" id="fig|394096.3.peg.895"/>
<dbReference type="EMBL" id="JMCB01000002">
    <property type="protein sequence ID" value="KFE71116.1"/>
    <property type="molecule type" value="Genomic_DNA"/>
</dbReference>
<dbReference type="GO" id="GO:0016491">
    <property type="term" value="F:oxidoreductase activity"/>
    <property type="evidence" value="ECO:0007669"/>
    <property type="project" value="InterPro"/>
</dbReference>
<comment type="caution">
    <text evidence="2">The sequence shown here is derived from an EMBL/GenBank/DDBJ whole genome shotgun (WGS) entry which is preliminary data.</text>
</comment>
<dbReference type="STRING" id="394096.DB31_3246"/>
<reference evidence="2 3" key="1">
    <citation type="submission" date="2014-04" db="EMBL/GenBank/DDBJ databases">
        <title>Genome assembly of Hyalangium minutum DSM 14724.</title>
        <authorList>
            <person name="Sharma G."/>
            <person name="Subramanian S."/>
        </authorList>
    </citation>
    <scope>NUCLEOTIDE SEQUENCE [LARGE SCALE GENOMIC DNA]</scope>
    <source>
        <strain evidence="2 3">DSM 14724</strain>
    </source>
</reference>
<keyword evidence="3" id="KW-1185">Reference proteome</keyword>
<dbReference type="OrthoDB" id="9789468at2"/>
<dbReference type="Proteomes" id="UP000028725">
    <property type="component" value="Unassembled WGS sequence"/>
</dbReference>
<dbReference type="InterPro" id="IPR012165">
    <property type="entry name" value="Cyt_c3_hydrogenase_gsu"/>
</dbReference>
<dbReference type="GO" id="GO:0006221">
    <property type="term" value="P:pyrimidine nucleotide biosynthetic process"/>
    <property type="evidence" value="ECO:0007669"/>
    <property type="project" value="InterPro"/>
</dbReference>
<dbReference type="GO" id="GO:0050660">
    <property type="term" value="F:flavin adenine dinucleotide binding"/>
    <property type="evidence" value="ECO:0007669"/>
    <property type="project" value="InterPro"/>
</dbReference>
<dbReference type="InterPro" id="IPR001709">
    <property type="entry name" value="Flavoprot_Pyr_Nucl_cyt_Rdtase"/>
</dbReference>
<dbReference type="PIRSF" id="PIRSF006816">
    <property type="entry name" value="Cyc3_hyd_g"/>
    <property type="match status" value="1"/>
</dbReference>
<dbReference type="SUPFAM" id="SSF52343">
    <property type="entry name" value="Ferredoxin reductase-like, C-terminal NADP-linked domain"/>
    <property type="match status" value="1"/>
</dbReference>
<feature type="domain" description="FAD-binding FR-type" evidence="1">
    <location>
        <begin position="2"/>
        <end position="100"/>
    </location>
</feature>